<evidence type="ECO:0000259" key="2">
    <source>
        <dbReference type="Pfam" id="PF14361"/>
    </source>
</evidence>
<evidence type="ECO:0000313" key="3">
    <source>
        <dbReference type="EMBL" id="PTL59635.1"/>
    </source>
</evidence>
<dbReference type="Proteomes" id="UP000240739">
    <property type="component" value="Unassembled WGS sequence"/>
</dbReference>
<comment type="caution">
    <text evidence="3">The sequence shown here is derived from an EMBL/GenBank/DDBJ whole genome shotgun (WGS) entry which is preliminary data.</text>
</comment>
<dbReference type="Pfam" id="PF14361">
    <property type="entry name" value="RsbRD_N"/>
    <property type="match status" value="1"/>
</dbReference>
<sequence length="383" mass="40894">MLLERRVEVPAFAELDDDAVARLGEEVGALVDTLADALDHDRPLDVEDVAVLRPAIEARAARGDWIEQTTRGLRIAQRTIYERVAAIAGETGDPAAVVLVGARLLELMDVAGALAAQAWVEAREVTRSGGTERRRALLDTLLEGGDPELHGLGDLARDLGLVPGASVVAVSARAVTTATAGRTLTSAVGALARAGKPVMLPLAGLVDDEIVIVRPVVAEELDDVVAALERTWRRLADGPVRLALGVSARHALPDGARDAIADARRARARVPTGGGVLALPTLAPLDWMALRAGDTTWTLVPEPLRRFLEEDAADGGQLLHTFASYVASDLNVKVAARRLHVHVNTARYRLGRISERTGLDLRSLDDVIALHVASLLFERRRGD</sequence>
<dbReference type="EMBL" id="PYYB01000001">
    <property type="protein sequence ID" value="PTL59635.1"/>
    <property type="molecule type" value="Genomic_DNA"/>
</dbReference>
<feature type="domain" description="RsbT co-antagonist protein RsbRD N-terminal" evidence="2">
    <location>
        <begin position="6"/>
        <end position="133"/>
    </location>
</feature>
<dbReference type="Gene3D" id="1.10.10.2840">
    <property type="entry name" value="PucR C-terminal helix-turn-helix domain"/>
    <property type="match status" value="1"/>
</dbReference>
<name>A0A2T4UK91_9ACTN</name>
<organism evidence="3 4">
    <name type="scientific">Paraconexibacter algicola</name>
    <dbReference type="NCBI Taxonomy" id="2133960"/>
    <lineage>
        <taxon>Bacteria</taxon>
        <taxon>Bacillati</taxon>
        <taxon>Actinomycetota</taxon>
        <taxon>Thermoleophilia</taxon>
        <taxon>Solirubrobacterales</taxon>
        <taxon>Paraconexibacteraceae</taxon>
        <taxon>Paraconexibacter</taxon>
    </lineage>
</organism>
<feature type="domain" description="PucR C-terminal helix-turn-helix" evidence="1">
    <location>
        <begin position="318"/>
        <end position="374"/>
    </location>
</feature>
<dbReference type="PANTHER" id="PTHR33744:SF15">
    <property type="entry name" value="CARBOHYDRATE DIACID REGULATOR"/>
    <property type="match status" value="1"/>
</dbReference>
<dbReference type="InterPro" id="IPR025736">
    <property type="entry name" value="PucR_C-HTH_dom"/>
</dbReference>
<proteinExistence type="predicted"/>
<reference evidence="3 4" key="1">
    <citation type="submission" date="2018-03" db="EMBL/GenBank/DDBJ databases">
        <title>Aquarubrobacter algicola gen. nov., sp. nov., a novel actinobacterium isolated from shallow eutrophic lake during the end of cyanobacterial harmful algal blooms.</title>
        <authorList>
            <person name="Chun S.J."/>
        </authorList>
    </citation>
    <scope>NUCLEOTIDE SEQUENCE [LARGE SCALE GENOMIC DNA]</scope>
    <source>
        <strain evidence="3 4">Seoho-28</strain>
    </source>
</reference>
<dbReference type="Pfam" id="PF13556">
    <property type="entry name" value="HTH_30"/>
    <property type="match status" value="1"/>
</dbReference>
<dbReference type="InterPro" id="IPR042070">
    <property type="entry name" value="PucR_C-HTH_sf"/>
</dbReference>
<protein>
    <submittedName>
        <fullName evidence="3">Uncharacterized protein</fullName>
    </submittedName>
</protein>
<accession>A0A2T4UK91</accession>
<dbReference type="InterPro" id="IPR025751">
    <property type="entry name" value="RsbRD_N_dom"/>
</dbReference>
<dbReference type="AlphaFoldDB" id="A0A2T4UK91"/>
<evidence type="ECO:0000259" key="1">
    <source>
        <dbReference type="Pfam" id="PF13556"/>
    </source>
</evidence>
<gene>
    <name evidence="3" type="ORF">C7Y72_08225</name>
</gene>
<dbReference type="InterPro" id="IPR051448">
    <property type="entry name" value="CdaR-like_regulators"/>
</dbReference>
<keyword evidence="4" id="KW-1185">Reference proteome</keyword>
<evidence type="ECO:0000313" key="4">
    <source>
        <dbReference type="Proteomes" id="UP000240739"/>
    </source>
</evidence>
<dbReference type="PANTHER" id="PTHR33744">
    <property type="entry name" value="CARBOHYDRATE DIACID REGULATOR"/>
    <property type="match status" value="1"/>
</dbReference>